<dbReference type="HOGENOM" id="CLU_2753483_0_0_11"/>
<dbReference type="EMBL" id="JLXW01000001">
    <property type="protein sequence ID" value="KBZ69398.1"/>
    <property type="molecule type" value="Genomic_DNA"/>
</dbReference>
<evidence type="ECO:0000313" key="3">
    <source>
        <dbReference type="Proteomes" id="UP000025947"/>
    </source>
</evidence>
<dbReference type="Proteomes" id="UP000025947">
    <property type="component" value="Unassembled WGS sequence"/>
</dbReference>
<keyword evidence="3" id="KW-1185">Reference proteome</keyword>
<evidence type="ECO:0000313" key="2">
    <source>
        <dbReference type="EMBL" id="KBZ69398.1"/>
    </source>
</evidence>
<accession>A0A051UKB1</accession>
<protein>
    <submittedName>
        <fullName evidence="2">Uncharacterized protein</fullName>
    </submittedName>
</protein>
<dbReference type="AlphaFoldDB" id="A0A051UKB1"/>
<dbReference type="RefSeq" id="WP_044482954.1">
    <property type="nucleotide sequence ID" value="NZ_KK328284.1"/>
</dbReference>
<evidence type="ECO:0000256" key="1">
    <source>
        <dbReference type="SAM" id="Phobius"/>
    </source>
</evidence>
<organism evidence="2 3">
    <name type="scientific">Mycobacterium [tuberculosis] TKK-01-0051</name>
    <dbReference type="NCBI Taxonomy" id="1324261"/>
    <lineage>
        <taxon>Bacteria</taxon>
        <taxon>Bacillati</taxon>
        <taxon>Actinomycetota</taxon>
        <taxon>Actinomycetes</taxon>
        <taxon>Mycobacteriales</taxon>
        <taxon>Mycobacteriaceae</taxon>
        <taxon>Mycobacterium</taxon>
        <taxon>Mycobacterium avium complex (MAC)</taxon>
    </lineage>
</organism>
<keyword evidence="1" id="KW-0472">Membrane</keyword>
<keyword evidence="1" id="KW-1133">Transmembrane helix</keyword>
<name>A0A051UKB1_9MYCO</name>
<dbReference type="PATRIC" id="fig|1324261.3.peg.119"/>
<keyword evidence="1" id="KW-0812">Transmembrane</keyword>
<comment type="caution">
    <text evidence="2">The sequence shown here is derived from an EMBL/GenBank/DDBJ whole genome shotgun (WGS) entry which is preliminary data.</text>
</comment>
<sequence length="84" mass="8620">MKDNIAAADTQTAVETKKVSKLRIAAGVGLGAIGLSIAGSLMPAVASASPDVPHSGHLHPVRHYAANFLNPGWTLTHPFNAALP</sequence>
<feature type="transmembrane region" description="Helical" evidence="1">
    <location>
        <begin position="24"/>
        <end position="46"/>
    </location>
</feature>
<reference evidence="2 3" key="1">
    <citation type="submission" date="2014-04" db="EMBL/GenBank/DDBJ databases">
        <title>The Genome Sequence of Mycobacterium tuberculosis TKK-01-0051.</title>
        <authorList>
            <consortium name="The Broad Institute Genomics Platform"/>
            <consortium name="The Broad Institute Genome Sequencing Center for Infectious Disease"/>
            <person name="Earl A.M."/>
            <person name="Cohen K."/>
            <person name="Pym A."/>
            <person name="Bishai W."/>
            <person name="Maharaj K."/>
            <person name="Desjardins C."/>
            <person name="Abeel T."/>
            <person name="Young S."/>
            <person name="Zeng Q."/>
            <person name="Gargeya S."/>
            <person name="Abouelleil A."/>
            <person name="Alvarado L."/>
            <person name="Chapman S.B."/>
            <person name="Gainer-Dewar J."/>
            <person name="Goldberg J."/>
            <person name="Griggs A."/>
            <person name="Gujja S."/>
            <person name="Hansen M."/>
            <person name="Howarth C."/>
            <person name="Imamovic A."/>
            <person name="Larimer J."/>
            <person name="Murphy C."/>
            <person name="Naylor J."/>
            <person name="Pearson M."/>
            <person name="Poon T.W."/>
            <person name="Priest M."/>
            <person name="Roberts A."/>
            <person name="Saif S."/>
            <person name="Shea T."/>
            <person name="Sykes S."/>
            <person name="Wortman J."/>
            <person name="Nusbaum C."/>
            <person name="Birren B."/>
        </authorList>
    </citation>
    <scope>NUCLEOTIDE SEQUENCE [LARGE SCALE GENOMIC DNA]</scope>
    <source>
        <strain evidence="2 3">TKK-01-0051</strain>
    </source>
</reference>
<proteinExistence type="predicted"/>
<gene>
    <name evidence="2" type="ORF">K875_00116</name>
</gene>